<dbReference type="Pfam" id="PF02777">
    <property type="entry name" value="Sod_Fe_C"/>
    <property type="match status" value="2"/>
</dbReference>
<dbReference type="HOGENOM" id="CLU_057349_1_0_1"/>
<dbReference type="Gene3D" id="3.55.40.20">
    <property type="entry name" value="Iron/manganese superoxide dismutase, C-terminal domain"/>
    <property type="match status" value="1"/>
</dbReference>
<organism evidence="3 4">
    <name type="scientific">Phialophora macrospora</name>
    <dbReference type="NCBI Taxonomy" id="1851006"/>
    <lineage>
        <taxon>Eukaryota</taxon>
        <taxon>Fungi</taxon>
        <taxon>Dikarya</taxon>
        <taxon>Ascomycota</taxon>
        <taxon>Pezizomycotina</taxon>
        <taxon>Eurotiomycetes</taxon>
        <taxon>Chaetothyriomycetidae</taxon>
        <taxon>Chaetothyriales</taxon>
        <taxon>Herpotrichiellaceae</taxon>
        <taxon>Phialophora</taxon>
    </lineage>
</organism>
<protein>
    <recommendedName>
        <fullName evidence="2">Manganese/iron superoxide dismutase C-terminal domain-containing protein</fullName>
    </recommendedName>
</protein>
<dbReference type="SUPFAM" id="SSF46609">
    <property type="entry name" value="Fe,Mn superoxide dismutase (SOD), N-terminal domain"/>
    <property type="match status" value="1"/>
</dbReference>
<gene>
    <name evidence="3" type="ORF">PV04_00464</name>
</gene>
<evidence type="ECO:0000256" key="1">
    <source>
        <dbReference type="ARBA" id="ARBA00037226"/>
    </source>
</evidence>
<dbReference type="AlphaFoldDB" id="A0A0D2FUY3"/>
<dbReference type="PANTHER" id="PTHR43595:SF2">
    <property type="entry name" value="SMALL RIBOSOMAL SUBUNIT PROTEIN MS42"/>
    <property type="match status" value="1"/>
</dbReference>
<dbReference type="GO" id="GO:0005737">
    <property type="term" value="C:cytoplasm"/>
    <property type="evidence" value="ECO:0007669"/>
    <property type="project" value="TreeGrafter"/>
</dbReference>
<accession>A0A0D2FUY3</accession>
<feature type="domain" description="Manganese/iron superoxide dismutase C-terminal" evidence="2">
    <location>
        <begin position="147"/>
        <end position="201"/>
    </location>
</feature>
<reference evidence="3 4" key="1">
    <citation type="submission" date="2015-01" db="EMBL/GenBank/DDBJ databases">
        <title>The Genome Sequence of Capronia semiimmersa CBS27337.</title>
        <authorList>
            <consortium name="The Broad Institute Genomics Platform"/>
            <person name="Cuomo C."/>
            <person name="de Hoog S."/>
            <person name="Gorbushina A."/>
            <person name="Stielow B."/>
            <person name="Teixiera M."/>
            <person name="Abouelleil A."/>
            <person name="Chapman S.B."/>
            <person name="Priest M."/>
            <person name="Young S.K."/>
            <person name="Wortman J."/>
            <person name="Nusbaum C."/>
            <person name="Birren B."/>
        </authorList>
    </citation>
    <scope>NUCLEOTIDE SEQUENCE [LARGE SCALE GENOMIC DNA]</scope>
    <source>
        <strain evidence="3 4">CBS 27337</strain>
    </source>
</reference>
<dbReference type="STRING" id="5601.A0A0D2FUY3"/>
<dbReference type="GO" id="GO:0046872">
    <property type="term" value="F:metal ion binding"/>
    <property type="evidence" value="ECO:0007669"/>
    <property type="project" value="InterPro"/>
</dbReference>
<dbReference type="InterPro" id="IPR036324">
    <property type="entry name" value="Mn/Fe_SOD_N_sf"/>
</dbReference>
<dbReference type="EMBL" id="KN846956">
    <property type="protein sequence ID" value="KIW72258.1"/>
    <property type="molecule type" value="Genomic_DNA"/>
</dbReference>
<dbReference type="GO" id="GO:0004784">
    <property type="term" value="F:superoxide dismutase activity"/>
    <property type="evidence" value="ECO:0007669"/>
    <property type="project" value="InterPro"/>
</dbReference>
<dbReference type="SUPFAM" id="SSF54719">
    <property type="entry name" value="Fe,Mn superoxide dismutase (SOD), C-terminal domain"/>
    <property type="match status" value="1"/>
</dbReference>
<name>A0A0D2FUY3_9EURO</name>
<keyword evidence="4" id="KW-1185">Reference proteome</keyword>
<dbReference type="PANTHER" id="PTHR43595">
    <property type="entry name" value="37S RIBOSOMAL PROTEIN S26, MITOCHONDRIAL"/>
    <property type="match status" value="1"/>
</dbReference>
<comment type="function">
    <text evidence="1">Component of the mitochondrial ribosome (mitoribosome), a dedicated translation machinery responsible for the synthesis of mitochondrial genome-encoded proteins, including at least some of the essential transmembrane subunits of the mitochondrial respiratory chain. The mitoribosomes are attached to the mitochondrial inner membrane and translation products are cotranslationally integrated into the membrane.</text>
</comment>
<dbReference type="Proteomes" id="UP000054266">
    <property type="component" value="Unassembled WGS sequence"/>
</dbReference>
<feature type="domain" description="Manganese/iron superoxide dismutase C-terminal" evidence="2">
    <location>
        <begin position="269"/>
        <end position="308"/>
    </location>
</feature>
<evidence type="ECO:0000313" key="3">
    <source>
        <dbReference type="EMBL" id="KIW72258.1"/>
    </source>
</evidence>
<dbReference type="InterPro" id="IPR019832">
    <property type="entry name" value="Mn/Fe_SOD_C"/>
</dbReference>
<dbReference type="InterPro" id="IPR036314">
    <property type="entry name" value="SOD_C_sf"/>
</dbReference>
<sequence length="342" mass="39008">MITRPATRPQSLLRAFVTQTQPKPSSSSFTLTPFQRRCKHGVPIWPNQARQELFARHGVPGFLSAETYQETYVRYSQHLADQLNELTLGTVDEDTGTHALHVKYAHRSDKAYLYNISAMLTFTRFFWEECLTETEDPAARKPGLLTMKSIEHTFGNVETLREEMLETADAMFGNGFVWLMKGESGQDLKILRTYNAGSPYPDAAPRRDDTDMATFGSGPSISDQLSGRSGLGFSGPEERDIAIGHSTAGSFGDFSANRNRYYSGLLPMQPILCVNVWEHQWMRDYGLLGKRQYLTAWWDRIDWQKVENAHNLITTENLSSWQRKQPAYSAHRYESAMDIFPR</sequence>
<evidence type="ECO:0000313" key="4">
    <source>
        <dbReference type="Proteomes" id="UP000054266"/>
    </source>
</evidence>
<evidence type="ECO:0000259" key="2">
    <source>
        <dbReference type="Pfam" id="PF02777"/>
    </source>
</evidence>
<proteinExistence type="predicted"/>